<evidence type="ECO:0000313" key="2">
    <source>
        <dbReference type="EMBL" id="ODM91201.1"/>
    </source>
</evidence>
<keyword evidence="1" id="KW-0472">Membrane</keyword>
<organism evidence="2 3">
    <name type="scientific">Orchesella cincta</name>
    <name type="common">Springtail</name>
    <name type="synonym">Podura cincta</name>
    <dbReference type="NCBI Taxonomy" id="48709"/>
    <lineage>
        <taxon>Eukaryota</taxon>
        <taxon>Metazoa</taxon>
        <taxon>Ecdysozoa</taxon>
        <taxon>Arthropoda</taxon>
        <taxon>Hexapoda</taxon>
        <taxon>Collembola</taxon>
        <taxon>Entomobryomorpha</taxon>
        <taxon>Entomobryoidea</taxon>
        <taxon>Orchesellidae</taxon>
        <taxon>Orchesellinae</taxon>
        <taxon>Orchesella</taxon>
    </lineage>
</organism>
<evidence type="ECO:0000256" key="1">
    <source>
        <dbReference type="SAM" id="Phobius"/>
    </source>
</evidence>
<gene>
    <name evidence="2" type="ORF">Ocin01_15481</name>
</gene>
<keyword evidence="1" id="KW-1133">Transmembrane helix</keyword>
<keyword evidence="3" id="KW-1185">Reference proteome</keyword>
<sequence length="119" mass="13517">MGDDSASSTDDEAILINELARGYKKYRDVPGTKQNQEGWGEYMETKNEIVAHKLGETAYKYAVSIVKTILCIVISILFFYVFKFEWIPGALVVFIMIVTGLRFGWLQWHGEADAVMKLS</sequence>
<feature type="transmembrane region" description="Helical" evidence="1">
    <location>
        <begin position="61"/>
        <end position="82"/>
    </location>
</feature>
<reference evidence="2 3" key="1">
    <citation type="journal article" date="2016" name="Genome Biol. Evol.">
        <title>Gene Family Evolution Reflects Adaptation to Soil Environmental Stressors in the Genome of the Collembolan Orchesella cincta.</title>
        <authorList>
            <person name="Faddeeva-Vakhrusheva A."/>
            <person name="Derks M.F."/>
            <person name="Anvar S.Y."/>
            <person name="Agamennone V."/>
            <person name="Suring W."/>
            <person name="Smit S."/>
            <person name="van Straalen N.M."/>
            <person name="Roelofs D."/>
        </authorList>
    </citation>
    <scope>NUCLEOTIDE SEQUENCE [LARGE SCALE GENOMIC DNA]</scope>
    <source>
        <tissue evidence="2">Mixed pool</tissue>
    </source>
</reference>
<name>A0A1D2MEC8_ORCCI</name>
<keyword evidence="1" id="KW-0812">Transmembrane</keyword>
<dbReference type="EMBL" id="LJIJ01001628">
    <property type="protein sequence ID" value="ODM91201.1"/>
    <property type="molecule type" value="Genomic_DNA"/>
</dbReference>
<dbReference type="AlphaFoldDB" id="A0A1D2MEC8"/>
<evidence type="ECO:0000313" key="3">
    <source>
        <dbReference type="Proteomes" id="UP000094527"/>
    </source>
</evidence>
<feature type="transmembrane region" description="Helical" evidence="1">
    <location>
        <begin position="89"/>
        <end position="108"/>
    </location>
</feature>
<proteinExistence type="predicted"/>
<dbReference type="Proteomes" id="UP000094527">
    <property type="component" value="Unassembled WGS sequence"/>
</dbReference>
<comment type="caution">
    <text evidence="2">The sequence shown here is derived from an EMBL/GenBank/DDBJ whole genome shotgun (WGS) entry which is preliminary data.</text>
</comment>
<accession>A0A1D2MEC8</accession>
<protein>
    <submittedName>
        <fullName evidence="2">Uncharacterized protein</fullName>
    </submittedName>
</protein>